<reference evidence="8 9" key="1">
    <citation type="journal article" date="2010" name="Science">
        <title>Genomic comparison of the ants Camponotus floridanus and Harpegnathos saltator.</title>
        <authorList>
            <person name="Bonasio R."/>
            <person name="Zhang G."/>
            <person name="Ye C."/>
            <person name="Mutti N.S."/>
            <person name="Fang X."/>
            <person name="Qin N."/>
            <person name="Donahue G."/>
            <person name="Yang P."/>
            <person name="Li Q."/>
            <person name="Li C."/>
            <person name="Zhang P."/>
            <person name="Huang Z."/>
            <person name="Berger S.L."/>
            <person name="Reinberg D."/>
            <person name="Wang J."/>
            <person name="Liebig J."/>
        </authorList>
    </citation>
    <scope>NUCLEOTIDE SEQUENCE [LARGE SCALE GENOMIC DNA]</scope>
    <source>
        <strain evidence="8 9">R22 G/1</strain>
    </source>
</reference>
<dbReference type="SUPFAM" id="SSF56436">
    <property type="entry name" value="C-type lectin-like"/>
    <property type="match status" value="1"/>
</dbReference>
<dbReference type="GO" id="GO:0008270">
    <property type="term" value="F:zinc ion binding"/>
    <property type="evidence" value="ECO:0007669"/>
    <property type="project" value="UniProtKB-KW"/>
</dbReference>
<gene>
    <name evidence="8" type="ORF">EAI_10019</name>
</gene>
<dbReference type="AlphaFoldDB" id="E2BJ81"/>
<dbReference type="Pfam" id="PF00169">
    <property type="entry name" value="PH"/>
    <property type="match status" value="1"/>
</dbReference>
<dbReference type="PANTHER" id="PTHR22803">
    <property type="entry name" value="MANNOSE, PHOSPHOLIPASE, LECTIN RECEPTOR RELATED"/>
    <property type="match status" value="1"/>
</dbReference>
<dbReference type="GO" id="GO:0016301">
    <property type="term" value="F:kinase activity"/>
    <property type="evidence" value="ECO:0007669"/>
    <property type="project" value="UniProtKB-KW"/>
</dbReference>
<dbReference type="SMART" id="SM00034">
    <property type="entry name" value="CLECT"/>
    <property type="match status" value="1"/>
</dbReference>
<dbReference type="OMA" id="HRRKITW"/>
<keyword evidence="3" id="KW-0862">Zinc</keyword>
<dbReference type="OrthoDB" id="7357196at2759"/>
<dbReference type="InterPro" id="IPR016186">
    <property type="entry name" value="C-type_lectin-like/link_sf"/>
</dbReference>
<keyword evidence="9" id="KW-1185">Reference proteome</keyword>
<organism evidence="9">
    <name type="scientific">Harpegnathos saltator</name>
    <name type="common">Jerdon's jumping ant</name>
    <dbReference type="NCBI Taxonomy" id="610380"/>
    <lineage>
        <taxon>Eukaryota</taxon>
        <taxon>Metazoa</taxon>
        <taxon>Ecdysozoa</taxon>
        <taxon>Arthropoda</taxon>
        <taxon>Hexapoda</taxon>
        <taxon>Insecta</taxon>
        <taxon>Pterygota</taxon>
        <taxon>Neoptera</taxon>
        <taxon>Endopterygota</taxon>
        <taxon>Hymenoptera</taxon>
        <taxon>Apocrita</taxon>
        <taxon>Aculeata</taxon>
        <taxon>Formicoidea</taxon>
        <taxon>Formicidae</taxon>
        <taxon>Ponerinae</taxon>
        <taxon>Ponerini</taxon>
        <taxon>Harpegnathos</taxon>
    </lineage>
</organism>
<dbReference type="Pfam" id="PF00059">
    <property type="entry name" value="Lectin_C"/>
    <property type="match status" value="1"/>
</dbReference>
<sequence>MAGKDGKLESKDGDVIRQGFMIKRSQNKKRFTPVNYKQRWFVLTKRYLVYYDGDGERRKERGRIAVESVHVVETASLGNNSAGGGGGIGGDVAAGDAGGGGGGIPSGLPFQVGYREAGQEYTLYLLAAREQDRAEWIRAIRAVCSENPGLSGRYHAGLWSGKRWSCCRLSTRSAEGCDTCSSWSSKPPANATNPSSTSSTSATSTSVFGSTNNSVSTTTVASDRVQPTNAEANNNPIVQPQTRSTIGYAFVYPDAKEEVARSLRDTPDDNSPAITEEISKVPTVTLNGNTNYHVGQQIFYVYGEQQFKKLFSPSKRTTSENVENDYLVTPGIGAHKLHRRKITWNKARKICIEEGGHLAIINSASEEKILLRLMQEKNIAEAWIGLHDLYEEGDWVTVTDEALENTGYSKWTTKFANLPDNYGGSQNCAVLITEGGIDDVSCTLTHSFFCEIPA</sequence>
<evidence type="ECO:0000313" key="9">
    <source>
        <dbReference type="Proteomes" id="UP000008237"/>
    </source>
</evidence>
<dbReference type="PROSITE" id="PS50003">
    <property type="entry name" value="PH_DOMAIN"/>
    <property type="match status" value="1"/>
</dbReference>
<dbReference type="Gene3D" id="2.30.29.30">
    <property type="entry name" value="Pleckstrin-homology domain (PH domain)/Phosphotyrosine-binding domain (PTB)"/>
    <property type="match status" value="1"/>
</dbReference>
<dbReference type="PROSITE" id="PS50041">
    <property type="entry name" value="C_TYPE_LECTIN_2"/>
    <property type="match status" value="1"/>
</dbReference>
<evidence type="ECO:0000256" key="3">
    <source>
        <dbReference type="ARBA" id="ARBA00022833"/>
    </source>
</evidence>
<feature type="compositionally biased region" description="Polar residues" evidence="5">
    <location>
        <begin position="174"/>
        <end position="185"/>
    </location>
</feature>
<keyword evidence="2 4" id="KW-0863">Zinc-finger</keyword>
<dbReference type="CDD" id="cd00037">
    <property type="entry name" value="CLECT"/>
    <property type="match status" value="1"/>
</dbReference>
<evidence type="ECO:0000259" key="7">
    <source>
        <dbReference type="PROSITE" id="PS50041"/>
    </source>
</evidence>
<protein>
    <submittedName>
        <fullName evidence="8">Tyrosine-protein kinase Btk29A</fullName>
    </submittedName>
</protein>
<feature type="compositionally biased region" description="Low complexity" evidence="5">
    <location>
        <begin position="187"/>
        <end position="222"/>
    </location>
</feature>
<dbReference type="GO" id="GO:0035556">
    <property type="term" value="P:intracellular signal transduction"/>
    <property type="evidence" value="ECO:0007669"/>
    <property type="project" value="InterPro"/>
</dbReference>
<keyword evidence="1" id="KW-0479">Metal-binding</keyword>
<dbReference type="InterPro" id="IPR001562">
    <property type="entry name" value="Znf_Btk_motif"/>
</dbReference>
<feature type="compositionally biased region" description="Polar residues" evidence="5">
    <location>
        <begin position="225"/>
        <end position="238"/>
    </location>
</feature>
<keyword evidence="8" id="KW-0418">Kinase</keyword>
<keyword evidence="8" id="KW-0808">Transferase</keyword>
<dbReference type="InParanoid" id="E2BJ81"/>
<evidence type="ECO:0000256" key="1">
    <source>
        <dbReference type="ARBA" id="ARBA00022723"/>
    </source>
</evidence>
<evidence type="ECO:0000256" key="2">
    <source>
        <dbReference type="ARBA" id="ARBA00022771"/>
    </source>
</evidence>
<dbReference type="SUPFAM" id="SSF50729">
    <property type="entry name" value="PH domain-like"/>
    <property type="match status" value="1"/>
</dbReference>
<proteinExistence type="predicted"/>
<name>E2BJ81_HARSA</name>
<dbReference type="InterPro" id="IPR050111">
    <property type="entry name" value="C-type_lectin/snaclec_domain"/>
</dbReference>
<evidence type="ECO:0000313" key="8">
    <source>
        <dbReference type="EMBL" id="EFN84231.1"/>
    </source>
</evidence>
<dbReference type="Proteomes" id="UP000008237">
    <property type="component" value="Unassembled WGS sequence"/>
</dbReference>
<dbReference type="SMART" id="SM00233">
    <property type="entry name" value="PH"/>
    <property type="match status" value="1"/>
</dbReference>
<dbReference type="InterPro" id="IPR001304">
    <property type="entry name" value="C-type_lectin-like"/>
</dbReference>
<dbReference type="Pfam" id="PF00779">
    <property type="entry name" value="BTK"/>
    <property type="match status" value="1"/>
</dbReference>
<dbReference type="InterPro" id="IPR011993">
    <property type="entry name" value="PH-like_dom_sf"/>
</dbReference>
<dbReference type="InterPro" id="IPR016187">
    <property type="entry name" value="CTDL_fold"/>
</dbReference>
<feature type="region of interest" description="Disordered" evidence="5">
    <location>
        <begin position="174"/>
        <end position="238"/>
    </location>
</feature>
<dbReference type="EMBL" id="GL448558">
    <property type="protein sequence ID" value="EFN84231.1"/>
    <property type="molecule type" value="Genomic_DNA"/>
</dbReference>
<dbReference type="InterPro" id="IPR001849">
    <property type="entry name" value="PH_domain"/>
</dbReference>
<dbReference type="Gene3D" id="3.10.100.10">
    <property type="entry name" value="Mannose-Binding Protein A, subunit A"/>
    <property type="match status" value="1"/>
</dbReference>
<dbReference type="CDD" id="cd01238">
    <property type="entry name" value="PH_Btk"/>
    <property type="match status" value="1"/>
</dbReference>
<evidence type="ECO:0000256" key="4">
    <source>
        <dbReference type="PROSITE-ProRule" id="PRU00432"/>
    </source>
</evidence>
<accession>E2BJ81</accession>
<evidence type="ECO:0000259" key="6">
    <source>
        <dbReference type="PROSITE" id="PS50003"/>
    </source>
</evidence>
<evidence type="ECO:0000256" key="5">
    <source>
        <dbReference type="SAM" id="MobiDB-lite"/>
    </source>
</evidence>
<feature type="domain" description="C-type lectin" evidence="7">
    <location>
        <begin position="335"/>
        <end position="451"/>
    </location>
</feature>
<dbReference type="PROSITE" id="PS51113">
    <property type="entry name" value="ZF_BTK"/>
    <property type="match status" value="1"/>
</dbReference>
<feature type="domain" description="PH" evidence="6">
    <location>
        <begin position="14"/>
        <end position="145"/>
    </location>
</feature>